<keyword evidence="1" id="KW-0732">Signal</keyword>
<evidence type="ECO:0000256" key="1">
    <source>
        <dbReference type="SAM" id="SignalP"/>
    </source>
</evidence>
<accession>A0ABN8D349</accession>
<feature type="domain" description="Chromo" evidence="2">
    <location>
        <begin position="105"/>
        <end position="164"/>
    </location>
</feature>
<gene>
    <name evidence="3" type="ORF">PBS001_LOCUS6352</name>
</gene>
<feature type="signal peptide" evidence="1">
    <location>
        <begin position="1"/>
        <end position="27"/>
    </location>
</feature>
<sequence>MRLFMIVYYYFIVLFGVLDQVIYGWDAQPDGYEVINGPESSKSLESWRTNWTSWKTMELGSNRYSPNDLCNVYNIQGLEWTQVNFVQVFLMMNDRDIYDREKQEYTVEKYVEKMQERIGTIDSVLLWSGYPNIGIDDRNQWDLLRNLPGGINGVKTVIADFHRQGIRVIIPYNPWDIGTRDETGLEDMVRMYQADITTLNQVISDLEADGFNGDTMYGVPKSFYNCTKPLVATPEGGVPTAYLSNNPMSWGYFFGYSHFPPVARAKFLESRHMVQICARWSLDRRVELLTAFFNGAGYVVWENVWGIWNAMTESEDEMAKRMFAILRKFGRIVSTGLWTPYYVMKDDGLFASAFYLQKSEETLYTVISVVDEEMTFDLVLTDQQSINDVHVYDVYHGVELKKQTGANSTSGLVVTVTLEPGAFGAIYVTKSSESNDDLDQFLEKMRAMTIKPLSACSTERNLLQQQLVRSSTTSK</sequence>
<evidence type="ECO:0000313" key="3">
    <source>
        <dbReference type="EMBL" id="CAH0519838.1"/>
    </source>
</evidence>
<dbReference type="InterPro" id="IPR000953">
    <property type="entry name" value="Chromo/chromo_shadow_dom"/>
</dbReference>
<feature type="chain" id="PRO_5047277703" description="Chromo domain-containing protein" evidence="1">
    <location>
        <begin position="28"/>
        <end position="475"/>
    </location>
</feature>
<dbReference type="Proteomes" id="UP001158986">
    <property type="component" value="Unassembled WGS sequence"/>
</dbReference>
<evidence type="ECO:0000313" key="4">
    <source>
        <dbReference type="Proteomes" id="UP001158986"/>
    </source>
</evidence>
<name>A0ABN8D349_9STRA</name>
<organism evidence="3 4">
    <name type="scientific">Peronospora belbahrii</name>
    <dbReference type="NCBI Taxonomy" id="622444"/>
    <lineage>
        <taxon>Eukaryota</taxon>
        <taxon>Sar</taxon>
        <taxon>Stramenopiles</taxon>
        <taxon>Oomycota</taxon>
        <taxon>Peronosporomycetes</taxon>
        <taxon>Peronosporales</taxon>
        <taxon>Peronosporaceae</taxon>
        <taxon>Peronospora</taxon>
    </lineage>
</organism>
<comment type="caution">
    <text evidence="3">The sequence shown here is derived from an EMBL/GenBank/DDBJ whole genome shotgun (WGS) entry which is preliminary data.</text>
</comment>
<dbReference type="PROSITE" id="PS50013">
    <property type="entry name" value="CHROMO_2"/>
    <property type="match status" value="1"/>
</dbReference>
<reference evidence="3 4" key="1">
    <citation type="submission" date="2021-11" db="EMBL/GenBank/DDBJ databases">
        <authorList>
            <person name="Islam A."/>
            <person name="Islam S."/>
            <person name="Flora M.S."/>
            <person name="Rahman M."/>
            <person name="Ziaur R.M."/>
            <person name="Epstein J.H."/>
            <person name="Hassan M."/>
            <person name="Klassen M."/>
            <person name="Woodard K."/>
            <person name="Webb A."/>
            <person name="Webby R.J."/>
            <person name="El Zowalaty M.E."/>
        </authorList>
    </citation>
    <scope>NUCLEOTIDE SEQUENCE [LARGE SCALE GENOMIC DNA]</scope>
    <source>
        <strain evidence="3">Pbs1</strain>
    </source>
</reference>
<evidence type="ECO:0000259" key="2">
    <source>
        <dbReference type="PROSITE" id="PS50013"/>
    </source>
</evidence>
<dbReference type="EMBL" id="CAKLCB010000318">
    <property type="protein sequence ID" value="CAH0519838.1"/>
    <property type="molecule type" value="Genomic_DNA"/>
</dbReference>
<proteinExistence type="predicted"/>
<keyword evidence="4" id="KW-1185">Reference proteome</keyword>
<protein>
    <recommendedName>
        <fullName evidence="2">Chromo domain-containing protein</fullName>
    </recommendedName>
</protein>